<proteinExistence type="inferred from homology"/>
<dbReference type="Pfam" id="PF00135">
    <property type="entry name" value="COesterase"/>
    <property type="match status" value="1"/>
</dbReference>
<dbReference type="GeneID" id="118275675"/>
<keyword evidence="8" id="KW-1185">Reference proteome</keyword>
<dbReference type="Gene3D" id="3.40.50.1820">
    <property type="entry name" value="alpha/beta hydrolase"/>
    <property type="match status" value="1"/>
</dbReference>
<dbReference type="InterPro" id="IPR019826">
    <property type="entry name" value="Carboxylesterase_B_AS"/>
</dbReference>
<dbReference type="InterPro" id="IPR002018">
    <property type="entry name" value="CarbesteraseB"/>
</dbReference>
<dbReference type="AlphaFoldDB" id="A0A9R0DRB3"/>
<keyword evidence="2" id="KW-0719">Serine esterase</keyword>
<dbReference type="InterPro" id="IPR029058">
    <property type="entry name" value="AB_hydrolase_fold"/>
</dbReference>
<keyword evidence="4" id="KW-1015">Disulfide bond</keyword>
<name>A0A9R0DRB3_SPOFR</name>
<evidence type="ECO:0000256" key="3">
    <source>
        <dbReference type="ARBA" id="ARBA00022801"/>
    </source>
</evidence>
<keyword evidence="3 6" id="KW-0378">Hydrolase</keyword>
<sequence>MLWRCSVLVIAVCFSFDIVSSHKLRCNVRLRIESGWVCGLRRRGEYNTEYASFRGIPYGRQPLGELRFKELQPVKPWRHYLDATEEGPICPQYGIDELYGRMVAPTKGMSESCIYANVHVPMKALPVVRSTDEYEYKDWDRHGHKKGAPILVFIHGGGFQVGSGDTDLHGPEYLVSKGIIVITFNYRINVFGFLSLNTPKIPGNAGLRDQVTLLRWVQRNARAFGGDPTDVTLAGQSAGAACAHLLSLSNATKGLFKRVIIMSGTAVPSFYAVSPIYAKQAATRFLTLLGINSTDPDLIHDQLVKTPLEDILKANSEYQIESGLVSFVPVREDKQLELETILDDDPITLMEQGRGKEYPMIVGFTDNECEFFRRRLFDIDILGRIKANPLVILRPEIPFTTHPNVTLALANKVIDRYFHGNLNIDDYLEVCRDTLFMYPAFKIVQWRARMHDAAPVYLYQFAYQADFNAVKVGLNLQYNGTAHVEDLTNIFRENALLDDRQTFPPVSRDDSMKDWMTQFVVDFMHCNKPSCSEPGWYPVQADHYNYENIQEPTVHDNVLPNEYQQHTIKFFDMIEQIARYECMFPNKTRMERIQDEDSSLDTSTTTTG</sequence>
<comment type="similarity">
    <text evidence="1 6">Belongs to the type-B carboxylesterase/lipase family.</text>
</comment>
<organism evidence="8 9">
    <name type="scientific">Spodoptera frugiperda</name>
    <name type="common">Fall armyworm</name>
    <dbReference type="NCBI Taxonomy" id="7108"/>
    <lineage>
        <taxon>Eukaryota</taxon>
        <taxon>Metazoa</taxon>
        <taxon>Ecdysozoa</taxon>
        <taxon>Arthropoda</taxon>
        <taxon>Hexapoda</taxon>
        <taxon>Insecta</taxon>
        <taxon>Pterygota</taxon>
        <taxon>Neoptera</taxon>
        <taxon>Endopterygota</taxon>
        <taxon>Lepidoptera</taxon>
        <taxon>Glossata</taxon>
        <taxon>Ditrysia</taxon>
        <taxon>Noctuoidea</taxon>
        <taxon>Noctuidae</taxon>
        <taxon>Amphipyrinae</taxon>
        <taxon>Spodoptera</taxon>
    </lineage>
</organism>
<feature type="domain" description="Carboxylesterase type B" evidence="7">
    <location>
        <begin position="30"/>
        <end position="558"/>
    </location>
</feature>
<feature type="chain" id="PRO_5040530293" description="Carboxylic ester hydrolase" evidence="6">
    <location>
        <begin position="22"/>
        <end position="608"/>
    </location>
</feature>
<dbReference type="OrthoDB" id="19653at2759"/>
<gene>
    <name evidence="9" type="primary">LOC118275675</name>
</gene>
<keyword evidence="6" id="KW-0732">Signal</keyword>
<dbReference type="Proteomes" id="UP000829999">
    <property type="component" value="Chromosome 8"/>
</dbReference>
<evidence type="ECO:0000256" key="6">
    <source>
        <dbReference type="RuleBase" id="RU361235"/>
    </source>
</evidence>
<evidence type="ECO:0000259" key="7">
    <source>
        <dbReference type="Pfam" id="PF00135"/>
    </source>
</evidence>
<evidence type="ECO:0000256" key="1">
    <source>
        <dbReference type="ARBA" id="ARBA00005964"/>
    </source>
</evidence>
<dbReference type="PROSITE" id="PS00122">
    <property type="entry name" value="CARBOXYLESTERASE_B_1"/>
    <property type="match status" value="1"/>
</dbReference>
<evidence type="ECO:0000256" key="2">
    <source>
        <dbReference type="ARBA" id="ARBA00022487"/>
    </source>
</evidence>
<dbReference type="EC" id="3.1.1.-" evidence="6"/>
<protein>
    <recommendedName>
        <fullName evidence="6">Carboxylic ester hydrolase</fullName>
        <ecNumber evidence="6">3.1.1.-</ecNumber>
    </recommendedName>
</protein>
<dbReference type="RefSeq" id="XP_050551511.1">
    <property type="nucleotide sequence ID" value="XM_050695554.1"/>
</dbReference>
<keyword evidence="5" id="KW-0325">Glycoprotein</keyword>
<evidence type="ECO:0000256" key="4">
    <source>
        <dbReference type="ARBA" id="ARBA00023157"/>
    </source>
</evidence>
<dbReference type="SUPFAM" id="SSF53474">
    <property type="entry name" value="alpha/beta-Hydrolases"/>
    <property type="match status" value="1"/>
</dbReference>
<accession>A0A9R0DRB3</accession>
<feature type="signal peptide" evidence="6">
    <location>
        <begin position="1"/>
        <end position="21"/>
    </location>
</feature>
<dbReference type="PANTHER" id="PTHR43142:SF1">
    <property type="entry name" value="CARBOXYLIC ESTER HYDROLASE"/>
    <property type="match status" value="1"/>
</dbReference>
<evidence type="ECO:0000313" key="8">
    <source>
        <dbReference type="Proteomes" id="UP000829999"/>
    </source>
</evidence>
<evidence type="ECO:0000313" key="9">
    <source>
        <dbReference type="RefSeq" id="XP_050551511.1"/>
    </source>
</evidence>
<evidence type="ECO:0000256" key="5">
    <source>
        <dbReference type="ARBA" id="ARBA00023180"/>
    </source>
</evidence>
<dbReference type="PANTHER" id="PTHR43142">
    <property type="entry name" value="CARBOXYLIC ESTER HYDROLASE"/>
    <property type="match status" value="1"/>
</dbReference>
<dbReference type="GO" id="GO:0052689">
    <property type="term" value="F:carboxylic ester hydrolase activity"/>
    <property type="evidence" value="ECO:0007669"/>
    <property type="project" value="UniProtKB-KW"/>
</dbReference>
<reference evidence="9" key="1">
    <citation type="submission" date="2025-08" db="UniProtKB">
        <authorList>
            <consortium name="RefSeq"/>
        </authorList>
    </citation>
    <scope>IDENTIFICATION</scope>
    <source>
        <tissue evidence="9">Whole larval tissue</tissue>
    </source>
</reference>